<protein>
    <submittedName>
        <fullName evidence="1">Uncharacterized protein</fullName>
    </submittedName>
</protein>
<accession>A0A1S8LWV7</accession>
<dbReference type="PROSITE" id="PS51257">
    <property type="entry name" value="PROKAR_LIPOPROTEIN"/>
    <property type="match status" value="1"/>
</dbReference>
<dbReference type="KEGG" id="crw:CROST_041420"/>
<reference evidence="1 2" key="1">
    <citation type="submission" date="2022-04" db="EMBL/GenBank/DDBJ databases">
        <title>Genome sequence of C. roseum typestrain.</title>
        <authorList>
            <person name="Poehlein A."/>
            <person name="Schoch T."/>
            <person name="Duerre P."/>
            <person name="Daniel R."/>
        </authorList>
    </citation>
    <scope>NUCLEOTIDE SEQUENCE [LARGE SCALE GENOMIC DNA]</scope>
    <source>
        <strain evidence="1 2">DSM 7320</strain>
    </source>
</reference>
<dbReference type="AlphaFoldDB" id="A0A1S8LWV7"/>
<proteinExistence type="predicted"/>
<dbReference type="STRING" id="84029.CROST_37830"/>
<sequence length="247" mass="27352">MISNFKKRKFIFTVGSIVLIAIVACIGFIKINSLSDKSTKGNKVVVQKKAALVKKTDNKVNKPDNTAVNSQVSDKAVAQNKQVNQPAPIKKSRVVQNELATVNTNKAVQPVKKVVTPPSNPTPPVKKVVTEESNVYVSKNLGIVMTFPESWSGKYSVEETSDYLDIYFNDHKNKGLLLLVERNSPNLSGDGYDPIIDGKYVYRIGDNDYFIAGTTGVTVDDNQPDFKNFMQMHSELPQVINSMRAIK</sequence>
<name>A0A1S8LWV7_9CLOT</name>
<organism evidence="1 2">
    <name type="scientific">Clostridium felsineum</name>
    <dbReference type="NCBI Taxonomy" id="36839"/>
    <lineage>
        <taxon>Bacteria</taxon>
        <taxon>Bacillati</taxon>
        <taxon>Bacillota</taxon>
        <taxon>Clostridia</taxon>
        <taxon>Eubacteriales</taxon>
        <taxon>Clostridiaceae</taxon>
        <taxon>Clostridium</taxon>
    </lineage>
</organism>
<dbReference type="EMBL" id="CP096983">
    <property type="protein sequence ID" value="URZ13376.1"/>
    <property type="molecule type" value="Genomic_DNA"/>
</dbReference>
<gene>
    <name evidence="1" type="ORF">CROST_041420</name>
</gene>
<keyword evidence="2" id="KW-1185">Reference proteome</keyword>
<dbReference type="RefSeq" id="WP_077834895.1">
    <property type="nucleotide sequence ID" value="NZ_CP096983.1"/>
</dbReference>
<evidence type="ECO:0000313" key="2">
    <source>
        <dbReference type="Proteomes" id="UP000190951"/>
    </source>
</evidence>
<dbReference type="Proteomes" id="UP000190951">
    <property type="component" value="Chromosome"/>
</dbReference>
<evidence type="ECO:0000313" key="1">
    <source>
        <dbReference type="EMBL" id="URZ13376.1"/>
    </source>
</evidence>